<organism evidence="1 2">
    <name type="scientific">Polyangium spumosum</name>
    <dbReference type="NCBI Taxonomy" id="889282"/>
    <lineage>
        <taxon>Bacteria</taxon>
        <taxon>Pseudomonadati</taxon>
        <taxon>Myxococcota</taxon>
        <taxon>Polyangia</taxon>
        <taxon>Polyangiales</taxon>
        <taxon>Polyangiaceae</taxon>
        <taxon>Polyangium</taxon>
    </lineage>
</organism>
<evidence type="ECO:0000313" key="2">
    <source>
        <dbReference type="Proteomes" id="UP000440224"/>
    </source>
</evidence>
<comment type="caution">
    <text evidence="1">The sequence shown here is derived from an EMBL/GenBank/DDBJ whole genome shotgun (WGS) entry which is preliminary data.</text>
</comment>
<protein>
    <submittedName>
        <fullName evidence="1">DUF1552 domain-containing protein</fullName>
    </submittedName>
</protein>
<dbReference type="OrthoDB" id="9146593at2"/>
<dbReference type="InterPro" id="IPR006311">
    <property type="entry name" value="TAT_signal"/>
</dbReference>
<accession>A0A6N7PTP0</accession>
<dbReference type="InterPro" id="IPR011447">
    <property type="entry name" value="DUF1552"/>
</dbReference>
<keyword evidence="2" id="KW-1185">Reference proteome</keyword>
<dbReference type="RefSeq" id="WP_153818998.1">
    <property type="nucleotide sequence ID" value="NZ_WJIE01000002.1"/>
</dbReference>
<dbReference type="Proteomes" id="UP000440224">
    <property type="component" value="Unassembled WGS sequence"/>
</dbReference>
<dbReference type="AlphaFoldDB" id="A0A6N7PTP0"/>
<gene>
    <name evidence="1" type="ORF">GF068_09550</name>
</gene>
<dbReference type="PROSITE" id="PS51318">
    <property type="entry name" value="TAT"/>
    <property type="match status" value="1"/>
</dbReference>
<proteinExistence type="predicted"/>
<dbReference type="Pfam" id="PF07586">
    <property type="entry name" value="HXXSHH"/>
    <property type="match status" value="1"/>
</dbReference>
<name>A0A6N7PTP0_9BACT</name>
<evidence type="ECO:0000313" key="1">
    <source>
        <dbReference type="EMBL" id="MRG92171.1"/>
    </source>
</evidence>
<sequence>MKHLPRRRFLSGLGAALVAAPVLGLLARDLRAENATPARRLVVFFSPNGTIHKHWRPSGSGTNFSFPAGSILEPLTPHKSRLIVCDGLDFHGVDNHEAGMAAMLTGGGTLGTETAGKSLDQYVASRIGKDDRFPSLELGVQTSAWGGGIQTRISYAGPGQYVPPDDSPKSVFTRMFGDAVGGPAELDAALARKKGILDLLRGEIGALRGQVGSHEREKLDEHLESLKKLESGLQGPLCAPPAAPPQVGTYDNDAFPTIGKSQMDLLVLALACDMTRVASVQWNHTVGPVVMSWLGVAEGHHGLSHSDDGNAKGVAEFVATERWYAEQFAYLLGRLAETPDPQGGMLLDSTVVLWCKELGDSRLHDCKSVPFVLAGGGGLATGQYLKFGGAPHNRLLVSVCHALGLDNQTFGDPQKGKGVLPELFA</sequence>
<dbReference type="EMBL" id="WJIE01000002">
    <property type="protein sequence ID" value="MRG92171.1"/>
    <property type="molecule type" value="Genomic_DNA"/>
</dbReference>
<reference evidence="1 2" key="1">
    <citation type="submission" date="2019-10" db="EMBL/GenBank/DDBJ databases">
        <title>A soil myxobacterium in the family Polyangiaceae.</title>
        <authorList>
            <person name="Li Y."/>
            <person name="Wang J."/>
        </authorList>
    </citation>
    <scope>NUCLEOTIDE SEQUENCE [LARGE SCALE GENOMIC DNA]</scope>
    <source>
        <strain evidence="1 2">DSM 14734</strain>
    </source>
</reference>